<dbReference type="Pfam" id="PF07687">
    <property type="entry name" value="M20_dimer"/>
    <property type="match status" value="1"/>
</dbReference>
<dbReference type="GeneID" id="5326796"/>
<evidence type="ECO:0000259" key="8">
    <source>
        <dbReference type="Pfam" id="PF07687"/>
    </source>
</evidence>
<reference evidence="9" key="1">
    <citation type="submission" date="2007-06" db="EMBL/GenBank/DDBJ databases">
        <title>Complete sequence of Methanococcus aeolicus Nankai-3.</title>
        <authorList>
            <consortium name="US DOE Joint Genome Institute"/>
            <person name="Copeland A."/>
            <person name="Lucas S."/>
            <person name="Lapidus A."/>
            <person name="Barry K."/>
            <person name="Glavina del Rio T."/>
            <person name="Dalin E."/>
            <person name="Tice H."/>
            <person name="Pitluck S."/>
            <person name="Chain P."/>
            <person name="Malfatti S."/>
            <person name="Shin M."/>
            <person name="Vergez L."/>
            <person name="Schmutz J."/>
            <person name="Larimer F."/>
            <person name="Land M."/>
            <person name="Hauser L."/>
            <person name="Kyrpides N."/>
            <person name="Lykidis A."/>
            <person name="Sieprawska-Lupa M."/>
            <person name="Whitman W.B."/>
            <person name="Richardson P."/>
        </authorList>
    </citation>
    <scope>NUCLEOTIDE SEQUENCE [LARGE SCALE GENOMIC DNA]</scope>
    <source>
        <strain evidence="9">Nankai-3</strain>
    </source>
</reference>
<dbReference type="InterPro" id="IPR002933">
    <property type="entry name" value="Peptidase_M20"/>
</dbReference>
<protein>
    <submittedName>
        <fullName evidence="9">Acetylornithine deacetylase or succinyl-diaminopimelate desuccinylase</fullName>
    </submittedName>
</protein>
<evidence type="ECO:0000256" key="6">
    <source>
        <dbReference type="ARBA" id="ARBA00022833"/>
    </source>
</evidence>
<comment type="cofactor">
    <cofactor evidence="2">
        <name>Zn(2+)</name>
        <dbReference type="ChEBI" id="CHEBI:29105"/>
    </cofactor>
</comment>
<dbReference type="PANTHER" id="PTHR43808">
    <property type="entry name" value="ACETYLORNITHINE DEACETYLASE"/>
    <property type="match status" value="1"/>
</dbReference>
<feature type="domain" description="Peptidase M20 dimerisation" evidence="8">
    <location>
        <begin position="201"/>
        <end position="308"/>
    </location>
</feature>
<dbReference type="InterPro" id="IPR011650">
    <property type="entry name" value="Peptidase_M20_dimer"/>
</dbReference>
<gene>
    <name evidence="9" type="ordered locus">Maeo_0836</name>
</gene>
<evidence type="ECO:0000256" key="4">
    <source>
        <dbReference type="ARBA" id="ARBA00022723"/>
    </source>
</evidence>
<name>A6UV96_META3</name>
<dbReference type="NCBIfam" id="TIGR01910">
    <property type="entry name" value="DapE-ArgE"/>
    <property type="match status" value="1"/>
</dbReference>
<dbReference type="KEGG" id="mae:Maeo_0836"/>
<dbReference type="SUPFAM" id="SSF55031">
    <property type="entry name" value="Bacterial exopeptidase dimerisation domain"/>
    <property type="match status" value="1"/>
</dbReference>
<evidence type="ECO:0000256" key="3">
    <source>
        <dbReference type="ARBA" id="ARBA00006247"/>
    </source>
</evidence>
<dbReference type="EMBL" id="CP000743">
    <property type="protein sequence ID" value="ABR56418.1"/>
    <property type="molecule type" value="Genomic_DNA"/>
</dbReference>
<organism evidence="9 10">
    <name type="scientific">Methanococcus aeolicus (strain ATCC BAA-1280 / DSM 17508 / OCM 812 / Nankai-3)</name>
    <dbReference type="NCBI Taxonomy" id="419665"/>
    <lineage>
        <taxon>Archaea</taxon>
        <taxon>Methanobacteriati</taxon>
        <taxon>Methanobacteriota</taxon>
        <taxon>Methanomada group</taxon>
        <taxon>Methanococci</taxon>
        <taxon>Methanococcales</taxon>
        <taxon>Methanococcaceae</taxon>
        <taxon>Methanococcus</taxon>
    </lineage>
</organism>
<dbReference type="Gene3D" id="3.30.70.360">
    <property type="match status" value="1"/>
</dbReference>
<dbReference type="OrthoDB" id="24854at2157"/>
<proteinExistence type="inferred from homology"/>
<sequence length="423" mass="48626">MNLMDETVEISSELIKINSVNPEFGGVGEEKKSKFVLDKLNEYIKKYNIKNYSIKQYNIKDDKDIIRPNIVAKFDFGKEETLHIISHLDIVPEGDLNLWSNPPYKPVIKDGKIYGRGSEDNHKGIVSSLLLMNMIFQNSNFNNKKLFNPKYNLSLIFVSDEECGSKYGIQHILKRKQEIFKKNDLFIVPDFGAPDGNLIEIAEKNILWIKFKIKGKQCHGSTPNNGVNADVLAFNFANNLYNYLYSKYNKKDELFNPAYSTFEPTILSNNIENTNTIPGLVELNFDCRILPDYDINKVLKDIDNFIDNFINKIPEYLIFYDKEELKNITIDYEILNKEQSQKTPKNSKLVLELKNAIKKVLNKEPILCGMGGGTVGAFLRAEGYNTVVWGIGEETAHQPNEHIKLNDLIKMAKIYYEIMEGFK</sequence>
<keyword evidence="5" id="KW-0378">Hydrolase</keyword>
<dbReference type="GO" id="GO:0046872">
    <property type="term" value="F:metal ion binding"/>
    <property type="evidence" value="ECO:0007669"/>
    <property type="project" value="UniProtKB-KW"/>
</dbReference>
<evidence type="ECO:0000313" key="9">
    <source>
        <dbReference type="EMBL" id="ABR56418.1"/>
    </source>
</evidence>
<dbReference type="Gene3D" id="3.40.630.10">
    <property type="entry name" value="Zn peptidases"/>
    <property type="match status" value="2"/>
</dbReference>
<dbReference type="InterPro" id="IPR050072">
    <property type="entry name" value="Peptidase_M20A"/>
</dbReference>
<keyword evidence="4" id="KW-0479">Metal-binding</keyword>
<evidence type="ECO:0000256" key="5">
    <source>
        <dbReference type="ARBA" id="ARBA00022801"/>
    </source>
</evidence>
<dbReference type="NCBIfam" id="NF010589">
    <property type="entry name" value="PRK13983.1"/>
    <property type="match status" value="1"/>
</dbReference>
<dbReference type="GO" id="GO:0016787">
    <property type="term" value="F:hydrolase activity"/>
    <property type="evidence" value="ECO:0007669"/>
    <property type="project" value="UniProtKB-KW"/>
</dbReference>
<evidence type="ECO:0000256" key="7">
    <source>
        <dbReference type="ARBA" id="ARBA00023285"/>
    </source>
</evidence>
<dbReference type="HOGENOM" id="CLU_021802_2_2_2"/>
<dbReference type="SUPFAM" id="SSF53187">
    <property type="entry name" value="Zn-dependent exopeptidases"/>
    <property type="match status" value="1"/>
</dbReference>
<evidence type="ECO:0000256" key="2">
    <source>
        <dbReference type="ARBA" id="ARBA00001947"/>
    </source>
</evidence>
<dbReference type="eggNOG" id="arCOG01107">
    <property type="taxonomic scope" value="Archaea"/>
</dbReference>
<dbReference type="InterPro" id="IPR036264">
    <property type="entry name" value="Bact_exopeptidase_dim_dom"/>
</dbReference>
<evidence type="ECO:0000256" key="1">
    <source>
        <dbReference type="ARBA" id="ARBA00001941"/>
    </source>
</evidence>
<keyword evidence="7" id="KW-0170">Cobalt</keyword>
<dbReference type="Pfam" id="PF01546">
    <property type="entry name" value="Peptidase_M20"/>
    <property type="match status" value="1"/>
</dbReference>
<comment type="similarity">
    <text evidence="3">Belongs to the peptidase M20A family.</text>
</comment>
<keyword evidence="6" id="KW-0862">Zinc</keyword>
<keyword evidence="10" id="KW-1185">Reference proteome</keyword>
<dbReference type="AlphaFoldDB" id="A6UV96"/>
<dbReference type="Proteomes" id="UP000001106">
    <property type="component" value="Chromosome"/>
</dbReference>
<dbReference type="RefSeq" id="WP_011973550.1">
    <property type="nucleotide sequence ID" value="NC_009635.1"/>
</dbReference>
<comment type="cofactor">
    <cofactor evidence="1">
        <name>Co(2+)</name>
        <dbReference type="ChEBI" id="CHEBI:48828"/>
    </cofactor>
</comment>
<dbReference type="PANTHER" id="PTHR43808:SF32">
    <property type="entry name" value="ARGE_DAPE-RELATED DEACYLASE"/>
    <property type="match status" value="1"/>
</dbReference>
<dbReference type="STRING" id="419665.Maeo_0836"/>
<dbReference type="InterPro" id="IPR010182">
    <property type="entry name" value="ArgE/DapE"/>
</dbReference>
<accession>A6UV96</accession>
<evidence type="ECO:0000313" key="10">
    <source>
        <dbReference type="Proteomes" id="UP000001106"/>
    </source>
</evidence>